<dbReference type="Proteomes" id="UP001153148">
    <property type="component" value="Unassembled WGS sequence"/>
</dbReference>
<protein>
    <submittedName>
        <fullName evidence="1">Uncharacterized protein</fullName>
    </submittedName>
</protein>
<proteinExistence type="predicted"/>
<evidence type="ECO:0000313" key="1">
    <source>
        <dbReference type="EMBL" id="CAG2066148.1"/>
    </source>
</evidence>
<accession>A0ABN7PKY5</accession>
<organism evidence="1 2">
    <name type="scientific">Timema podura</name>
    <name type="common">Walking stick</name>
    <dbReference type="NCBI Taxonomy" id="61482"/>
    <lineage>
        <taxon>Eukaryota</taxon>
        <taxon>Metazoa</taxon>
        <taxon>Ecdysozoa</taxon>
        <taxon>Arthropoda</taxon>
        <taxon>Hexapoda</taxon>
        <taxon>Insecta</taxon>
        <taxon>Pterygota</taxon>
        <taxon>Neoptera</taxon>
        <taxon>Polyneoptera</taxon>
        <taxon>Phasmatodea</taxon>
        <taxon>Timematodea</taxon>
        <taxon>Timematoidea</taxon>
        <taxon>Timematidae</taxon>
        <taxon>Timema</taxon>
    </lineage>
</organism>
<sequence>MRFNLNLLPKLTLLDPPILLSRGLGTM</sequence>
<gene>
    <name evidence="1" type="ORF">TPAB3V08_LOCUS13091</name>
</gene>
<dbReference type="EMBL" id="CAJPIN010050903">
    <property type="protein sequence ID" value="CAG2066148.1"/>
    <property type="molecule type" value="Genomic_DNA"/>
</dbReference>
<keyword evidence="2" id="KW-1185">Reference proteome</keyword>
<name>A0ABN7PKY5_TIMPD</name>
<evidence type="ECO:0000313" key="2">
    <source>
        <dbReference type="Proteomes" id="UP001153148"/>
    </source>
</evidence>
<reference evidence="1" key="1">
    <citation type="submission" date="2021-03" db="EMBL/GenBank/DDBJ databases">
        <authorList>
            <person name="Tran Van P."/>
        </authorList>
    </citation>
    <scope>NUCLEOTIDE SEQUENCE</scope>
</reference>
<comment type="caution">
    <text evidence="1">The sequence shown here is derived from an EMBL/GenBank/DDBJ whole genome shotgun (WGS) entry which is preliminary data.</text>
</comment>